<name>W4K9B5_HETIT</name>
<reference evidence="1 2" key="1">
    <citation type="journal article" date="2012" name="New Phytol.">
        <title>Insight into trade-off between wood decay and parasitism from the genome of a fungal forest pathogen.</title>
        <authorList>
            <person name="Olson A."/>
            <person name="Aerts A."/>
            <person name="Asiegbu F."/>
            <person name="Belbahri L."/>
            <person name="Bouzid O."/>
            <person name="Broberg A."/>
            <person name="Canback B."/>
            <person name="Coutinho P.M."/>
            <person name="Cullen D."/>
            <person name="Dalman K."/>
            <person name="Deflorio G."/>
            <person name="van Diepen L.T."/>
            <person name="Dunand C."/>
            <person name="Duplessis S."/>
            <person name="Durling M."/>
            <person name="Gonthier P."/>
            <person name="Grimwood J."/>
            <person name="Fossdal C.G."/>
            <person name="Hansson D."/>
            <person name="Henrissat B."/>
            <person name="Hietala A."/>
            <person name="Himmelstrand K."/>
            <person name="Hoffmeister D."/>
            <person name="Hogberg N."/>
            <person name="James T.Y."/>
            <person name="Karlsson M."/>
            <person name="Kohler A."/>
            <person name="Kues U."/>
            <person name="Lee Y.H."/>
            <person name="Lin Y.C."/>
            <person name="Lind M."/>
            <person name="Lindquist E."/>
            <person name="Lombard V."/>
            <person name="Lucas S."/>
            <person name="Lunden K."/>
            <person name="Morin E."/>
            <person name="Murat C."/>
            <person name="Park J."/>
            <person name="Raffaello T."/>
            <person name="Rouze P."/>
            <person name="Salamov A."/>
            <person name="Schmutz J."/>
            <person name="Solheim H."/>
            <person name="Stahlberg J."/>
            <person name="Velez H."/>
            <person name="de Vries R.P."/>
            <person name="Wiebenga A."/>
            <person name="Woodward S."/>
            <person name="Yakovlev I."/>
            <person name="Garbelotto M."/>
            <person name="Martin F."/>
            <person name="Grigoriev I.V."/>
            <person name="Stenlid J."/>
        </authorList>
    </citation>
    <scope>NUCLEOTIDE SEQUENCE [LARGE SCALE GENOMIC DNA]</scope>
    <source>
        <strain evidence="1 2">TC 32-1</strain>
    </source>
</reference>
<dbReference type="RefSeq" id="XP_009544791.1">
    <property type="nucleotide sequence ID" value="XM_009546496.1"/>
</dbReference>
<dbReference type="GeneID" id="20670291"/>
<proteinExistence type="predicted"/>
<evidence type="ECO:0000313" key="2">
    <source>
        <dbReference type="Proteomes" id="UP000030671"/>
    </source>
</evidence>
<dbReference type="InParanoid" id="W4K9B5"/>
<gene>
    <name evidence="1" type="ORF">HETIRDRAFT_316146</name>
</gene>
<sequence>MLPPRSCRCSENVATHLGWQEGCQPESHFLGNHRQEEVGRMWSRRVVQRFLIVPGKVAQE</sequence>
<dbReference type="KEGG" id="hir:HETIRDRAFT_316146"/>
<dbReference type="Proteomes" id="UP000030671">
    <property type="component" value="Unassembled WGS sequence"/>
</dbReference>
<dbReference type="EMBL" id="KI925457">
    <property type="protein sequence ID" value="ETW82427.1"/>
    <property type="molecule type" value="Genomic_DNA"/>
</dbReference>
<dbReference type="AlphaFoldDB" id="W4K9B5"/>
<evidence type="ECO:0000313" key="1">
    <source>
        <dbReference type="EMBL" id="ETW82427.1"/>
    </source>
</evidence>
<dbReference type="HOGENOM" id="CLU_2942021_0_0_1"/>
<protein>
    <submittedName>
        <fullName evidence="1">Uncharacterized protein</fullName>
    </submittedName>
</protein>
<accession>W4K9B5</accession>
<keyword evidence="2" id="KW-1185">Reference proteome</keyword>
<organism evidence="1 2">
    <name type="scientific">Heterobasidion irregulare (strain TC 32-1)</name>
    <dbReference type="NCBI Taxonomy" id="747525"/>
    <lineage>
        <taxon>Eukaryota</taxon>
        <taxon>Fungi</taxon>
        <taxon>Dikarya</taxon>
        <taxon>Basidiomycota</taxon>
        <taxon>Agaricomycotina</taxon>
        <taxon>Agaricomycetes</taxon>
        <taxon>Russulales</taxon>
        <taxon>Bondarzewiaceae</taxon>
        <taxon>Heterobasidion</taxon>
        <taxon>Heterobasidion annosum species complex</taxon>
    </lineage>
</organism>